<feature type="transmembrane region" description="Helical" evidence="5">
    <location>
        <begin position="234"/>
        <end position="255"/>
    </location>
</feature>
<dbReference type="GO" id="GO:0022857">
    <property type="term" value="F:transmembrane transporter activity"/>
    <property type="evidence" value="ECO:0007669"/>
    <property type="project" value="InterPro"/>
</dbReference>
<dbReference type="GeneTree" id="ENSGT00940000167022"/>
<evidence type="ECO:0000256" key="3">
    <source>
        <dbReference type="ARBA" id="ARBA00022989"/>
    </source>
</evidence>
<feature type="transmembrane region" description="Helical" evidence="5">
    <location>
        <begin position="114"/>
        <end position="135"/>
    </location>
</feature>
<dbReference type="HOGENOM" id="CLU_001265_33_5_1"/>
<protein>
    <recommendedName>
        <fullName evidence="6">Major facilitator superfamily (MFS) profile domain-containing protein</fullName>
    </recommendedName>
</protein>
<evidence type="ECO:0000313" key="7">
    <source>
        <dbReference type="Ensembl" id="ENSCSAVP00000016950.1"/>
    </source>
</evidence>
<reference evidence="8" key="1">
    <citation type="submission" date="2003-08" db="EMBL/GenBank/DDBJ databases">
        <authorList>
            <person name="Birren B."/>
            <person name="Nusbaum C."/>
            <person name="Abebe A."/>
            <person name="Abouelleil A."/>
            <person name="Adekoya E."/>
            <person name="Ait-zahra M."/>
            <person name="Allen N."/>
            <person name="Allen T."/>
            <person name="An P."/>
            <person name="Anderson M."/>
            <person name="Anderson S."/>
            <person name="Arachchi H."/>
            <person name="Armbruster J."/>
            <person name="Bachantsang P."/>
            <person name="Baldwin J."/>
            <person name="Barry A."/>
            <person name="Bayul T."/>
            <person name="Blitshsteyn B."/>
            <person name="Bloom T."/>
            <person name="Blye J."/>
            <person name="Boguslavskiy L."/>
            <person name="Borowsky M."/>
            <person name="Boukhgalter B."/>
            <person name="Brunache A."/>
            <person name="Butler J."/>
            <person name="Calixte N."/>
            <person name="Calvo S."/>
            <person name="Camarata J."/>
            <person name="Campo K."/>
            <person name="Chang J."/>
            <person name="Cheshatsang Y."/>
            <person name="Citroen M."/>
            <person name="Collymore A."/>
            <person name="Considine T."/>
            <person name="Cook A."/>
            <person name="Cooke P."/>
            <person name="Corum B."/>
            <person name="Cuomo C."/>
            <person name="David R."/>
            <person name="Dawoe T."/>
            <person name="Degray S."/>
            <person name="Dodge S."/>
            <person name="Dooley K."/>
            <person name="Dorje P."/>
            <person name="Dorjee K."/>
            <person name="Dorris L."/>
            <person name="Duffey N."/>
            <person name="Dupes A."/>
            <person name="Elkins T."/>
            <person name="Engels R."/>
            <person name="Erickson J."/>
            <person name="Farina A."/>
            <person name="Faro S."/>
            <person name="Ferreira P."/>
            <person name="Fischer H."/>
            <person name="Fitzgerald M."/>
            <person name="Foley K."/>
            <person name="Gage D."/>
            <person name="Galagan J."/>
            <person name="Gearin G."/>
            <person name="Gnerre S."/>
            <person name="Gnirke A."/>
            <person name="Goyette A."/>
            <person name="Graham J."/>
            <person name="Grandbois E."/>
            <person name="Gyaltsen K."/>
            <person name="Hafez N."/>
            <person name="Hagopian D."/>
            <person name="Hagos B."/>
            <person name="Hall J."/>
            <person name="Hatcher B."/>
            <person name="Heller A."/>
            <person name="Higgins H."/>
            <person name="Honan T."/>
            <person name="Horn A."/>
            <person name="Houde N."/>
            <person name="Hughes L."/>
            <person name="Hulme W."/>
            <person name="Husby E."/>
            <person name="Iliev I."/>
            <person name="Jaffe D."/>
            <person name="Jones C."/>
            <person name="Kamal M."/>
            <person name="Kamat A."/>
            <person name="Kamvysselis M."/>
            <person name="Karlsson E."/>
            <person name="Kells C."/>
            <person name="Kieu A."/>
            <person name="Kisner P."/>
            <person name="Kodira C."/>
            <person name="Kulbokas E."/>
            <person name="Labutti K."/>
            <person name="Lama D."/>
            <person name="Landers T."/>
            <person name="Leger J."/>
            <person name="Levine S."/>
            <person name="Lewis D."/>
            <person name="Lewis T."/>
            <person name="Lindblad-toh K."/>
            <person name="Liu X."/>
            <person name="Lokyitsang T."/>
            <person name="Lokyitsang Y."/>
            <person name="Lucien O."/>
            <person name="Lui A."/>
            <person name="Ma L.J."/>
            <person name="Mabbitt R."/>
            <person name="Macdonald J."/>
            <person name="Maclean C."/>
            <person name="Major J."/>
            <person name="Manning J."/>
            <person name="Marabella R."/>
            <person name="Maru K."/>
            <person name="Matthews C."/>
            <person name="Mauceli E."/>
            <person name="Mccarthy M."/>
            <person name="Mcdonough S."/>
            <person name="Mcghee T."/>
            <person name="Meldrim J."/>
            <person name="Meneus L."/>
            <person name="Mesirov J."/>
            <person name="Mihalev A."/>
            <person name="Mihova T."/>
            <person name="Mikkelsen T."/>
            <person name="Mlenga V."/>
            <person name="Moru K."/>
            <person name="Mozes J."/>
            <person name="Mulrain L."/>
            <person name="Munson G."/>
            <person name="Naylor J."/>
            <person name="Newes C."/>
            <person name="Nguyen C."/>
            <person name="Nguyen N."/>
            <person name="Nguyen T."/>
            <person name="Nicol R."/>
            <person name="Nielsen C."/>
            <person name="Nizzari M."/>
            <person name="Norbu C."/>
            <person name="Norbu N."/>
            <person name="O'donnell P."/>
            <person name="Okoawo O."/>
            <person name="O'leary S."/>
            <person name="Omotosho B."/>
            <person name="O'neill K."/>
            <person name="Osman S."/>
            <person name="Parker S."/>
            <person name="Perrin D."/>
            <person name="Phunkhang P."/>
            <person name="Piqani B."/>
            <person name="Purcell S."/>
            <person name="Rachupka T."/>
            <person name="Ramasamy U."/>
            <person name="Rameau R."/>
            <person name="Ray V."/>
            <person name="Raymond C."/>
            <person name="Retta R."/>
            <person name="Richardson S."/>
            <person name="Rise C."/>
            <person name="Rodriguez J."/>
            <person name="Rogers J."/>
            <person name="Rogov P."/>
            <person name="Rutman M."/>
            <person name="Schupbach R."/>
            <person name="Seaman C."/>
            <person name="Settipalli S."/>
            <person name="Sharpe T."/>
            <person name="Sheridan J."/>
            <person name="Sherpa N."/>
            <person name="Shi J."/>
            <person name="Smirnov S."/>
            <person name="Smith C."/>
            <person name="Sougnez C."/>
            <person name="Spencer B."/>
            <person name="Stalker J."/>
            <person name="Stange-thomann N."/>
            <person name="Stavropoulos S."/>
            <person name="Stetson K."/>
            <person name="Stone C."/>
            <person name="Stone S."/>
            <person name="Stubbs M."/>
            <person name="Talamas J."/>
            <person name="Tchuinga P."/>
            <person name="Tenzing P."/>
            <person name="Tesfaye S."/>
            <person name="Theodore J."/>
            <person name="Thoulutsang Y."/>
            <person name="Topham K."/>
            <person name="Towey S."/>
            <person name="Tsamla T."/>
            <person name="Tsomo N."/>
            <person name="Vallee D."/>
            <person name="Vassiliev H."/>
            <person name="Venkataraman V."/>
            <person name="Vinson J."/>
            <person name="Vo A."/>
            <person name="Wade C."/>
            <person name="Wang S."/>
            <person name="Wangchuk T."/>
            <person name="Wangdi T."/>
            <person name="Whittaker C."/>
            <person name="Wilkinson J."/>
            <person name="Wu Y."/>
            <person name="Wyman D."/>
            <person name="Yadav S."/>
            <person name="Yang S."/>
            <person name="Yang X."/>
            <person name="Yeager S."/>
            <person name="Yee E."/>
            <person name="Young G."/>
            <person name="Zainoun J."/>
            <person name="Zembeck L."/>
            <person name="Zimmer A."/>
            <person name="Zody M."/>
            <person name="Lander E."/>
        </authorList>
    </citation>
    <scope>NUCLEOTIDE SEQUENCE [LARGE SCALE GENOMIC DNA]</scope>
</reference>
<dbReference type="STRING" id="51511.ENSCSAVP00000016950"/>
<feature type="transmembrane region" description="Helical" evidence="5">
    <location>
        <begin position="52"/>
        <end position="75"/>
    </location>
</feature>
<keyword evidence="2 5" id="KW-0812">Transmembrane</keyword>
<dbReference type="Proteomes" id="UP000007875">
    <property type="component" value="Unassembled WGS sequence"/>
</dbReference>
<feature type="transmembrane region" description="Helical" evidence="5">
    <location>
        <begin position="87"/>
        <end position="108"/>
    </location>
</feature>
<dbReference type="InterPro" id="IPR005828">
    <property type="entry name" value="MFS_sugar_transport-like"/>
</dbReference>
<dbReference type="InParanoid" id="H2ZH84"/>
<accession>H2ZH84</accession>
<dbReference type="GO" id="GO:0016020">
    <property type="term" value="C:membrane"/>
    <property type="evidence" value="ECO:0007669"/>
    <property type="project" value="UniProtKB-SubCell"/>
</dbReference>
<dbReference type="InterPro" id="IPR036259">
    <property type="entry name" value="MFS_trans_sf"/>
</dbReference>
<feature type="domain" description="Major facilitator superfamily (MFS) profile" evidence="6">
    <location>
        <begin position="1"/>
        <end position="376"/>
    </location>
</feature>
<dbReference type="Ensembl" id="ENSCSAVT00000017133.1">
    <property type="protein sequence ID" value="ENSCSAVP00000016950.1"/>
    <property type="gene ID" value="ENSCSAVG00000009972.1"/>
</dbReference>
<evidence type="ECO:0000256" key="1">
    <source>
        <dbReference type="ARBA" id="ARBA00004141"/>
    </source>
</evidence>
<dbReference type="PANTHER" id="PTHR24064">
    <property type="entry name" value="SOLUTE CARRIER FAMILY 22 MEMBER"/>
    <property type="match status" value="1"/>
</dbReference>
<feature type="transmembrane region" description="Helical" evidence="5">
    <location>
        <begin position="323"/>
        <end position="345"/>
    </location>
</feature>
<feature type="transmembrane region" description="Helical" evidence="5">
    <location>
        <begin position="287"/>
        <end position="311"/>
    </location>
</feature>
<dbReference type="InterPro" id="IPR020846">
    <property type="entry name" value="MFS_dom"/>
</dbReference>
<feature type="transmembrane region" description="Helical" evidence="5">
    <location>
        <begin position="351"/>
        <end position="371"/>
    </location>
</feature>
<sequence>MVTSSQMFGFMIGSVLGGTMSDRLGRRPVYLSSIFLQASSSIAVSLTHNLFVIYIFMFLCGIGMIIRGMVGMVILNEVVPNAHRKNVGILAVISESLSGVLISLLAWLLPNWRWMVGSISAALFLIFIPIAMFVGESSKWLLQMKNQKKAKKLNQNDAKICKDESDTSCECEEINVSPEETSKQQKVAKYTYLDIVKVDFIRRRICILSFAWFAADMAFYGLTFNTNNLGGNRYINSFLSGAVEFPAQFVCFMVVRRIGCRRSFIVSTIITSMCLALTPLLHEVNEWAGVVSAMLGKLVITVGYTILFIFTGDLFPTMMRTQSYGACSFMARFGSILVPYILFLGKTVHSSLPYVIMSAISLLSAIAMVFLPETMGLPIPDTLEDARSHKRYCVAAVFK</sequence>
<keyword evidence="3 5" id="KW-1133">Transmembrane helix</keyword>
<dbReference type="Pfam" id="PF00083">
    <property type="entry name" value="Sugar_tr"/>
    <property type="match status" value="1"/>
</dbReference>
<feature type="transmembrane region" description="Helical" evidence="5">
    <location>
        <begin position="264"/>
        <end position="281"/>
    </location>
</feature>
<evidence type="ECO:0000256" key="5">
    <source>
        <dbReference type="SAM" id="Phobius"/>
    </source>
</evidence>
<keyword evidence="4 5" id="KW-0472">Membrane</keyword>
<dbReference type="InterPro" id="IPR005829">
    <property type="entry name" value="Sugar_transporter_CS"/>
</dbReference>
<dbReference type="PROSITE" id="PS50850">
    <property type="entry name" value="MFS"/>
    <property type="match status" value="1"/>
</dbReference>
<feature type="transmembrane region" description="Helical" evidence="5">
    <location>
        <begin position="205"/>
        <end position="222"/>
    </location>
</feature>
<comment type="subcellular location">
    <subcellularLocation>
        <location evidence="1">Membrane</location>
        <topology evidence="1">Multi-pass membrane protein</topology>
    </subcellularLocation>
</comment>
<keyword evidence="8" id="KW-1185">Reference proteome</keyword>
<dbReference type="AlphaFoldDB" id="H2ZH84"/>
<name>H2ZH84_CIOSA</name>
<evidence type="ECO:0000259" key="6">
    <source>
        <dbReference type="PROSITE" id="PS50850"/>
    </source>
</evidence>
<evidence type="ECO:0000256" key="4">
    <source>
        <dbReference type="ARBA" id="ARBA00023136"/>
    </source>
</evidence>
<dbReference type="Gene3D" id="1.20.1250.20">
    <property type="entry name" value="MFS general substrate transporter like domains"/>
    <property type="match status" value="1"/>
</dbReference>
<reference evidence="7" key="2">
    <citation type="submission" date="2025-08" db="UniProtKB">
        <authorList>
            <consortium name="Ensembl"/>
        </authorList>
    </citation>
    <scope>IDENTIFICATION</scope>
</reference>
<evidence type="ECO:0000313" key="8">
    <source>
        <dbReference type="Proteomes" id="UP000007875"/>
    </source>
</evidence>
<dbReference type="eggNOG" id="KOG0255">
    <property type="taxonomic scope" value="Eukaryota"/>
</dbReference>
<dbReference type="PROSITE" id="PS00216">
    <property type="entry name" value="SUGAR_TRANSPORT_1"/>
    <property type="match status" value="1"/>
</dbReference>
<dbReference type="SUPFAM" id="SSF103473">
    <property type="entry name" value="MFS general substrate transporter"/>
    <property type="match status" value="1"/>
</dbReference>
<reference evidence="7" key="3">
    <citation type="submission" date="2025-09" db="UniProtKB">
        <authorList>
            <consortium name="Ensembl"/>
        </authorList>
    </citation>
    <scope>IDENTIFICATION</scope>
</reference>
<dbReference type="OMA" id="FIRRRIC"/>
<organism evidence="7 8">
    <name type="scientific">Ciona savignyi</name>
    <name type="common">Pacific transparent sea squirt</name>
    <dbReference type="NCBI Taxonomy" id="51511"/>
    <lineage>
        <taxon>Eukaryota</taxon>
        <taxon>Metazoa</taxon>
        <taxon>Chordata</taxon>
        <taxon>Tunicata</taxon>
        <taxon>Ascidiacea</taxon>
        <taxon>Phlebobranchia</taxon>
        <taxon>Cionidae</taxon>
        <taxon>Ciona</taxon>
    </lineage>
</organism>
<proteinExistence type="predicted"/>
<evidence type="ECO:0000256" key="2">
    <source>
        <dbReference type="ARBA" id="ARBA00022692"/>
    </source>
</evidence>